<comment type="caution">
    <text evidence="2">The sequence shown here is derived from an EMBL/GenBank/DDBJ whole genome shotgun (WGS) entry which is preliminary data.</text>
</comment>
<gene>
    <name evidence="2" type="ORF">GCM10017581_095090</name>
</gene>
<dbReference type="AlphaFoldDB" id="A0A9W6NT29"/>
<reference evidence="2" key="1">
    <citation type="journal article" date="2014" name="Int. J. Syst. Evol. Microbiol.">
        <title>Complete genome sequence of Corynebacterium casei LMG S-19264T (=DSM 44701T), isolated from a smear-ripened cheese.</title>
        <authorList>
            <consortium name="US DOE Joint Genome Institute (JGI-PGF)"/>
            <person name="Walter F."/>
            <person name="Albersmeier A."/>
            <person name="Kalinowski J."/>
            <person name="Ruckert C."/>
        </authorList>
    </citation>
    <scope>NUCLEOTIDE SEQUENCE</scope>
    <source>
        <strain evidence="2">VKM Ac-1321</strain>
    </source>
</reference>
<proteinExistence type="predicted"/>
<keyword evidence="1" id="KW-1133">Transmembrane helix</keyword>
<feature type="transmembrane region" description="Helical" evidence="1">
    <location>
        <begin position="93"/>
        <end position="112"/>
    </location>
</feature>
<accession>A0A9W6NT29</accession>
<dbReference type="EMBL" id="BSFP01000110">
    <property type="protein sequence ID" value="GLL07752.1"/>
    <property type="molecule type" value="Genomic_DNA"/>
</dbReference>
<feature type="transmembrane region" description="Helical" evidence="1">
    <location>
        <begin position="18"/>
        <end position="40"/>
    </location>
</feature>
<keyword evidence="3" id="KW-1185">Reference proteome</keyword>
<feature type="transmembrane region" description="Helical" evidence="1">
    <location>
        <begin position="70"/>
        <end position="88"/>
    </location>
</feature>
<dbReference type="Proteomes" id="UP001143480">
    <property type="component" value="Unassembled WGS sequence"/>
</dbReference>
<protein>
    <submittedName>
        <fullName evidence="2">Uncharacterized protein</fullName>
    </submittedName>
</protein>
<dbReference type="RefSeq" id="WP_271190168.1">
    <property type="nucleotide sequence ID" value="NZ_BSFP01000110.1"/>
</dbReference>
<reference evidence="2" key="2">
    <citation type="submission" date="2023-01" db="EMBL/GenBank/DDBJ databases">
        <authorList>
            <person name="Sun Q."/>
            <person name="Evtushenko L."/>
        </authorList>
    </citation>
    <scope>NUCLEOTIDE SEQUENCE</scope>
    <source>
        <strain evidence="2">VKM Ac-1321</strain>
    </source>
</reference>
<evidence type="ECO:0000256" key="1">
    <source>
        <dbReference type="SAM" id="Phobius"/>
    </source>
</evidence>
<sequence>MDGQSLDGPGRAGRVRRLVARLALLVLAAAALYQGLWAQFAPRSFFYDFPAGLTWVAGDGPYNEHLVRDVGGLVNGLGAMAVVAALWMSAPLLVANAVAWTVYAVPHFVYHVNHPLAETSMQRWNVVVLTSEVVLPLLGLLGIGTLSRRRHARMLEGR</sequence>
<keyword evidence="1" id="KW-0472">Membrane</keyword>
<evidence type="ECO:0000313" key="3">
    <source>
        <dbReference type="Proteomes" id="UP001143480"/>
    </source>
</evidence>
<evidence type="ECO:0000313" key="2">
    <source>
        <dbReference type="EMBL" id="GLL07752.1"/>
    </source>
</evidence>
<feature type="transmembrane region" description="Helical" evidence="1">
    <location>
        <begin position="124"/>
        <end position="146"/>
    </location>
</feature>
<organism evidence="2 3">
    <name type="scientific">Dactylosporangium matsuzakiense</name>
    <dbReference type="NCBI Taxonomy" id="53360"/>
    <lineage>
        <taxon>Bacteria</taxon>
        <taxon>Bacillati</taxon>
        <taxon>Actinomycetota</taxon>
        <taxon>Actinomycetes</taxon>
        <taxon>Micromonosporales</taxon>
        <taxon>Micromonosporaceae</taxon>
        <taxon>Dactylosporangium</taxon>
    </lineage>
</organism>
<name>A0A9W6NT29_9ACTN</name>
<keyword evidence="1" id="KW-0812">Transmembrane</keyword>